<feature type="coiled-coil region" evidence="1">
    <location>
        <begin position="115"/>
        <end position="142"/>
    </location>
</feature>
<reference evidence="2 3" key="1">
    <citation type="journal article" date="2021" name="Hortic Res">
        <title>Chromosome-scale assembly of the Dendrobium chrysotoxum genome enhances the understanding of orchid evolution.</title>
        <authorList>
            <person name="Zhang Y."/>
            <person name="Zhang G.Q."/>
            <person name="Zhang D."/>
            <person name="Liu X.D."/>
            <person name="Xu X.Y."/>
            <person name="Sun W.H."/>
            <person name="Yu X."/>
            <person name="Zhu X."/>
            <person name="Wang Z.W."/>
            <person name="Zhao X."/>
            <person name="Zhong W.Y."/>
            <person name="Chen H."/>
            <person name="Yin W.L."/>
            <person name="Huang T."/>
            <person name="Niu S.C."/>
            <person name="Liu Z.J."/>
        </authorList>
    </citation>
    <scope>NUCLEOTIDE SEQUENCE [LARGE SCALE GENOMIC DNA]</scope>
    <source>
        <strain evidence="2">Lindl</strain>
    </source>
</reference>
<evidence type="ECO:0000256" key="1">
    <source>
        <dbReference type="SAM" id="Coils"/>
    </source>
</evidence>
<comment type="caution">
    <text evidence="2">The sequence shown here is derived from an EMBL/GenBank/DDBJ whole genome shotgun (WGS) entry which is preliminary data.</text>
</comment>
<dbReference type="AlphaFoldDB" id="A0AAV7HJJ5"/>
<accession>A0AAV7HJJ5</accession>
<dbReference type="PANTHER" id="PTHR33108:SF51">
    <property type="entry name" value="DUF1677 FAMILY PROTEIN (DUF1677)"/>
    <property type="match status" value="1"/>
</dbReference>
<dbReference type="InterPro" id="IPR012876">
    <property type="entry name" value="DUF1677_pln"/>
</dbReference>
<sequence>MRAIAYKDYDGYFTYKEYGKANIGGGVNCMGEPSITNNGCKFGKKLHRAMSDLSLELGGDKVDDNNDILPPISELITEDITCECCCISEECTPEYIRRVRDKFYGKWICGLCSIAVEEEKEKKRMKKKIEGKEEEEEALNEHMSSCSRFNSIGRTHPVLYHAEAMREILRKRKKKGVIMRTSSCIPAIREETGGERGGFR</sequence>
<dbReference type="EMBL" id="JAGFBR010000004">
    <property type="protein sequence ID" value="KAH0467598.1"/>
    <property type="molecule type" value="Genomic_DNA"/>
</dbReference>
<name>A0AAV7HJJ5_DENCH</name>
<dbReference type="PANTHER" id="PTHR33108">
    <property type="entry name" value="OS01G0745000 PROTEIN"/>
    <property type="match status" value="1"/>
</dbReference>
<gene>
    <name evidence="2" type="ORF">IEQ34_002631</name>
</gene>
<organism evidence="2 3">
    <name type="scientific">Dendrobium chrysotoxum</name>
    <name type="common">Orchid</name>
    <dbReference type="NCBI Taxonomy" id="161865"/>
    <lineage>
        <taxon>Eukaryota</taxon>
        <taxon>Viridiplantae</taxon>
        <taxon>Streptophyta</taxon>
        <taxon>Embryophyta</taxon>
        <taxon>Tracheophyta</taxon>
        <taxon>Spermatophyta</taxon>
        <taxon>Magnoliopsida</taxon>
        <taxon>Liliopsida</taxon>
        <taxon>Asparagales</taxon>
        <taxon>Orchidaceae</taxon>
        <taxon>Epidendroideae</taxon>
        <taxon>Malaxideae</taxon>
        <taxon>Dendrobiinae</taxon>
        <taxon>Dendrobium</taxon>
    </lineage>
</organism>
<evidence type="ECO:0000313" key="2">
    <source>
        <dbReference type="EMBL" id="KAH0467598.1"/>
    </source>
</evidence>
<evidence type="ECO:0000313" key="3">
    <source>
        <dbReference type="Proteomes" id="UP000775213"/>
    </source>
</evidence>
<dbReference type="Pfam" id="PF07911">
    <property type="entry name" value="DUF1677"/>
    <property type="match status" value="1"/>
</dbReference>
<protein>
    <submittedName>
        <fullName evidence="2">Uncharacterized protein</fullName>
    </submittedName>
</protein>
<dbReference type="Proteomes" id="UP000775213">
    <property type="component" value="Unassembled WGS sequence"/>
</dbReference>
<proteinExistence type="predicted"/>
<keyword evidence="3" id="KW-1185">Reference proteome</keyword>
<keyword evidence="1" id="KW-0175">Coiled coil</keyword>